<proteinExistence type="predicted"/>
<feature type="transmembrane region" description="Helical" evidence="1">
    <location>
        <begin position="20"/>
        <end position="44"/>
    </location>
</feature>
<evidence type="ECO:0000313" key="2">
    <source>
        <dbReference type="EMBL" id="KAA2217662.1"/>
    </source>
</evidence>
<accession>A0A5B2TT33</accession>
<evidence type="ECO:0000256" key="1">
    <source>
        <dbReference type="SAM" id="Phobius"/>
    </source>
</evidence>
<dbReference type="AlphaFoldDB" id="A0A5B2TT33"/>
<gene>
    <name evidence="2" type="ORF">FW780_18680</name>
</gene>
<dbReference type="EMBL" id="VUNZ01000004">
    <property type="protein sequence ID" value="KAA2217662.1"/>
    <property type="molecule type" value="Genomic_DNA"/>
</dbReference>
<dbReference type="Proteomes" id="UP000323082">
    <property type="component" value="Unassembled WGS sequence"/>
</dbReference>
<evidence type="ECO:0000313" key="3">
    <source>
        <dbReference type="Proteomes" id="UP000323082"/>
    </source>
</evidence>
<comment type="caution">
    <text evidence="2">The sequence shown here is derived from an EMBL/GenBank/DDBJ whole genome shotgun (WGS) entry which is preliminary data.</text>
</comment>
<name>A0A5B2TT33_9FLAO</name>
<keyword evidence="1" id="KW-0472">Membrane</keyword>
<reference evidence="2 3" key="1">
    <citation type="journal article" date="2015" name="Int. J. Syst. Evol. Microbiol.">
        <title>Chryseobacterium sediminis sp. nov., isolated from a river sediment.</title>
        <authorList>
            <person name="Kampfer P."/>
            <person name="Busse H.J."/>
            <person name="McInroy J.A."/>
            <person name="Glaeser S.P."/>
        </authorList>
    </citation>
    <scope>NUCLEOTIDE SEQUENCE [LARGE SCALE GENOMIC DNA]</scope>
    <source>
        <strain evidence="2 3">IMT-174</strain>
    </source>
</reference>
<protein>
    <submittedName>
        <fullName evidence="2">Uncharacterized protein</fullName>
    </submittedName>
</protein>
<keyword evidence="1" id="KW-1133">Transmembrane helix</keyword>
<keyword evidence="1" id="KW-0812">Transmembrane</keyword>
<organism evidence="2 3">
    <name type="scientific">Chryseobacterium sediminis</name>
    <dbReference type="NCBI Taxonomy" id="1679494"/>
    <lineage>
        <taxon>Bacteria</taxon>
        <taxon>Pseudomonadati</taxon>
        <taxon>Bacteroidota</taxon>
        <taxon>Flavobacteriia</taxon>
        <taxon>Flavobacteriales</taxon>
        <taxon>Weeksellaceae</taxon>
        <taxon>Chryseobacterium group</taxon>
        <taxon>Chryseobacterium</taxon>
    </lineage>
</organism>
<sequence>MILYFQHYQSIDSLEKGSLFYVVLAFYQLTFIHIIVAPTGIAAINAFGVTIHSLFEIPQQIYFK</sequence>